<name>A0A2T5TZI0_9SPHN</name>
<dbReference type="OrthoDB" id="7503969at2"/>
<accession>A0A2T5TZI0</accession>
<evidence type="ECO:0000313" key="2">
    <source>
        <dbReference type="Proteomes" id="UP000244013"/>
    </source>
</evidence>
<dbReference type="Proteomes" id="UP000244013">
    <property type="component" value="Unassembled WGS sequence"/>
</dbReference>
<dbReference type="EMBL" id="QAYE01000009">
    <property type="protein sequence ID" value="PTW44667.1"/>
    <property type="molecule type" value="Genomic_DNA"/>
</dbReference>
<protein>
    <submittedName>
        <fullName evidence="1">Uncharacterized protein</fullName>
    </submittedName>
</protein>
<reference evidence="1 2" key="1">
    <citation type="submission" date="2018-04" db="EMBL/GenBank/DDBJ databases">
        <title>Genomic Encyclopedia of Type Strains, Phase III (KMG-III): the genomes of soil and plant-associated and newly described type strains.</title>
        <authorList>
            <person name="Whitman W."/>
        </authorList>
    </citation>
    <scope>NUCLEOTIDE SEQUENCE [LARGE SCALE GENOMIC DNA]</scope>
    <source>
        <strain evidence="1 2">MA-olki</strain>
    </source>
</reference>
<organism evidence="1 2">
    <name type="scientific">Sphingomonas faeni</name>
    <dbReference type="NCBI Taxonomy" id="185950"/>
    <lineage>
        <taxon>Bacteria</taxon>
        <taxon>Pseudomonadati</taxon>
        <taxon>Pseudomonadota</taxon>
        <taxon>Alphaproteobacteria</taxon>
        <taxon>Sphingomonadales</taxon>
        <taxon>Sphingomonadaceae</taxon>
        <taxon>Sphingomonas</taxon>
    </lineage>
</organism>
<proteinExistence type="predicted"/>
<evidence type="ECO:0000313" key="1">
    <source>
        <dbReference type="EMBL" id="PTW44667.1"/>
    </source>
</evidence>
<sequence length="151" mass="16436">MMHAFPRTFTMPMQRGERAATASAAALTPAVYLRLRREAAGMSIKEVAGMLARNADEVAPALDLIYVLETPGNTARHPETLEALRSVFPFDPDVYRQLATDPVDSHPRICRGCGCSHWDPCTSDEHGACAWATDTACTVCLPDTVPVECCQ</sequence>
<dbReference type="RefSeq" id="WP_107955448.1">
    <property type="nucleotide sequence ID" value="NZ_QAYE01000009.1"/>
</dbReference>
<comment type="caution">
    <text evidence="1">The sequence shown here is derived from an EMBL/GenBank/DDBJ whole genome shotgun (WGS) entry which is preliminary data.</text>
</comment>
<dbReference type="AlphaFoldDB" id="A0A2T5TZI0"/>
<gene>
    <name evidence="1" type="ORF">C8J25_10997</name>
</gene>
<dbReference type="GeneID" id="91007279"/>